<evidence type="ECO:0000313" key="2">
    <source>
        <dbReference type="EMBL" id="KAF5954934.1"/>
    </source>
</evidence>
<dbReference type="AlphaFoldDB" id="A0A7J7HSC7"/>
<evidence type="ECO:0000313" key="3">
    <source>
        <dbReference type="Proteomes" id="UP000593564"/>
    </source>
</evidence>
<keyword evidence="1" id="KW-0472">Membrane</keyword>
<evidence type="ECO:0008006" key="4">
    <source>
        <dbReference type="Google" id="ProtNLM"/>
    </source>
</evidence>
<dbReference type="InterPro" id="IPR029063">
    <property type="entry name" value="SAM-dependent_MTases_sf"/>
</dbReference>
<dbReference type="PANTHER" id="PTHR14614">
    <property type="entry name" value="HEPATOCELLULAR CARCINOMA-ASSOCIATED ANTIGEN"/>
    <property type="match status" value="1"/>
</dbReference>
<dbReference type="InterPro" id="IPR019410">
    <property type="entry name" value="Methyltransf_16"/>
</dbReference>
<gene>
    <name evidence="2" type="ORF">HYC85_007790</name>
</gene>
<accession>A0A7J7HSC7</accession>
<keyword evidence="1" id="KW-0812">Transmembrane</keyword>
<name>A0A7J7HSC7_CAMSI</name>
<evidence type="ECO:0000256" key="1">
    <source>
        <dbReference type="SAM" id="Phobius"/>
    </source>
</evidence>
<keyword evidence="1" id="KW-1133">Transmembrane helix</keyword>
<reference evidence="2 3" key="2">
    <citation type="submission" date="2020-07" db="EMBL/GenBank/DDBJ databases">
        <title>Genome assembly of wild tea tree DASZ reveals pedigree and selection history of tea varieties.</title>
        <authorList>
            <person name="Zhang W."/>
        </authorList>
    </citation>
    <scope>NUCLEOTIDE SEQUENCE [LARGE SCALE GENOMIC DNA]</scope>
    <source>
        <strain evidence="3">cv. G240</strain>
        <tissue evidence="2">Leaf</tissue>
    </source>
</reference>
<proteinExistence type="predicted"/>
<sequence length="149" mass="16388">MEPTSAVVLRKFFEHVVESGTMFLQGKKVVELGYGCGLVGCIAVLLGAEVILTDFLDRLRLMRKNVGTNLYGNVRGSAAMSQLIREEEPVVELIRPLPNYGTKILYLLFHITKVLGSDVIYSEDAVMDLLATLLELCGTQTTIILVGEL</sequence>
<dbReference type="Gene3D" id="3.40.50.150">
    <property type="entry name" value="Vaccinia Virus protein VP39"/>
    <property type="match status" value="1"/>
</dbReference>
<dbReference type="EMBL" id="JACBKZ010000003">
    <property type="protein sequence ID" value="KAF5954934.1"/>
    <property type="molecule type" value="Genomic_DNA"/>
</dbReference>
<dbReference type="SUPFAM" id="SSF53335">
    <property type="entry name" value="S-adenosyl-L-methionine-dependent methyltransferases"/>
    <property type="match status" value="1"/>
</dbReference>
<protein>
    <recommendedName>
        <fullName evidence="4">Methyltransferase small domain-containing protein</fullName>
    </recommendedName>
</protein>
<dbReference type="PANTHER" id="PTHR14614:SF109">
    <property type="entry name" value="RIBOSOMAL LYSINE N-METHYLTRANSFERASE 5"/>
    <property type="match status" value="1"/>
</dbReference>
<keyword evidence="3" id="KW-1185">Reference proteome</keyword>
<comment type="caution">
    <text evidence="2">The sequence shown here is derived from an EMBL/GenBank/DDBJ whole genome shotgun (WGS) entry which is preliminary data.</text>
</comment>
<feature type="transmembrane region" description="Helical" evidence="1">
    <location>
        <begin position="32"/>
        <end position="56"/>
    </location>
</feature>
<organism evidence="2 3">
    <name type="scientific">Camellia sinensis</name>
    <name type="common">Tea plant</name>
    <name type="synonym">Thea sinensis</name>
    <dbReference type="NCBI Taxonomy" id="4442"/>
    <lineage>
        <taxon>Eukaryota</taxon>
        <taxon>Viridiplantae</taxon>
        <taxon>Streptophyta</taxon>
        <taxon>Embryophyta</taxon>
        <taxon>Tracheophyta</taxon>
        <taxon>Spermatophyta</taxon>
        <taxon>Magnoliopsida</taxon>
        <taxon>eudicotyledons</taxon>
        <taxon>Gunneridae</taxon>
        <taxon>Pentapetalae</taxon>
        <taxon>asterids</taxon>
        <taxon>Ericales</taxon>
        <taxon>Theaceae</taxon>
        <taxon>Camellia</taxon>
    </lineage>
</organism>
<reference evidence="3" key="1">
    <citation type="journal article" date="2020" name="Nat. Commun.">
        <title>Genome assembly of wild tea tree DASZ reveals pedigree and selection history of tea varieties.</title>
        <authorList>
            <person name="Zhang W."/>
            <person name="Zhang Y."/>
            <person name="Qiu H."/>
            <person name="Guo Y."/>
            <person name="Wan H."/>
            <person name="Zhang X."/>
            <person name="Scossa F."/>
            <person name="Alseekh S."/>
            <person name="Zhang Q."/>
            <person name="Wang P."/>
            <person name="Xu L."/>
            <person name="Schmidt M.H."/>
            <person name="Jia X."/>
            <person name="Li D."/>
            <person name="Zhu A."/>
            <person name="Guo F."/>
            <person name="Chen W."/>
            <person name="Ni D."/>
            <person name="Usadel B."/>
            <person name="Fernie A.R."/>
            <person name="Wen W."/>
        </authorList>
    </citation>
    <scope>NUCLEOTIDE SEQUENCE [LARGE SCALE GENOMIC DNA]</scope>
    <source>
        <strain evidence="3">cv. G240</strain>
    </source>
</reference>
<dbReference type="Pfam" id="PF10294">
    <property type="entry name" value="Methyltransf_16"/>
    <property type="match status" value="1"/>
</dbReference>
<dbReference type="Proteomes" id="UP000593564">
    <property type="component" value="Unassembled WGS sequence"/>
</dbReference>